<name>A0A8X6T3V8_NEPPI</name>
<dbReference type="OrthoDB" id="10465972at2759"/>
<dbReference type="AlphaFoldDB" id="A0A8X6T3V8"/>
<gene>
    <name evidence="1" type="ORF">NPIL_72411</name>
</gene>
<protein>
    <submittedName>
        <fullName evidence="1">Uncharacterized protein</fullName>
    </submittedName>
</protein>
<keyword evidence="2" id="KW-1185">Reference proteome</keyword>
<dbReference type="EMBL" id="BMAW01049693">
    <property type="protein sequence ID" value="GFS71987.1"/>
    <property type="molecule type" value="Genomic_DNA"/>
</dbReference>
<reference evidence="1" key="1">
    <citation type="submission" date="2020-08" db="EMBL/GenBank/DDBJ databases">
        <title>Multicomponent nature underlies the extraordinary mechanical properties of spider dragline silk.</title>
        <authorList>
            <person name="Kono N."/>
            <person name="Nakamura H."/>
            <person name="Mori M."/>
            <person name="Yoshida Y."/>
            <person name="Ohtoshi R."/>
            <person name="Malay A.D."/>
            <person name="Moran D.A.P."/>
            <person name="Tomita M."/>
            <person name="Numata K."/>
            <person name="Arakawa K."/>
        </authorList>
    </citation>
    <scope>NUCLEOTIDE SEQUENCE</scope>
</reference>
<sequence>MSPDEGPVHLHGSESQEDHLRSLDIRLPLLRSLAFPDEDSSHLLQRVREYGNLHLRFIEKSVRGLFLGRSGLVLHFAIDPVLRLIQPDCKDPFLK</sequence>
<comment type="caution">
    <text evidence="1">The sequence shown here is derived from an EMBL/GenBank/DDBJ whole genome shotgun (WGS) entry which is preliminary data.</text>
</comment>
<proteinExistence type="predicted"/>
<dbReference type="Proteomes" id="UP000887013">
    <property type="component" value="Unassembled WGS sequence"/>
</dbReference>
<evidence type="ECO:0000313" key="2">
    <source>
        <dbReference type="Proteomes" id="UP000887013"/>
    </source>
</evidence>
<organism evidence="1 2">
    <name type="scientific">Nephila pilipes</name>
    <name type="common">Giant wood spider</name>
    <name type="synonym">Nephila maculata</name>
    <dbReference type="NCBI Taxonomy" id="299642"/>
    <lineage>
        <taxon>Eukaryota</taxon>
        <taxon>Metazoa</taxon>
        <taxon>Ecdysozoa</taxon>
        <taxon>Arthropoda</taxon>
        <taxon>Chelicerata</taxon>
        <taxon>Arachnida</taxon>
        <taxon>Araneae</taxon>
        <taxon>Araneomorphae</taxon>
        <taxon>Entelegynae</taxon>
        <taxon>Araneoidea</taxon>
        <taxon>Nephilidae</taxon>
        <taxon>Nephila</taxon>
    </lineage>
</organism>
<evidence type="ECO:0000313" key="1">
    <source>
        <dbReference type="EMBL" id="GFS71987.1"/>
    </source>
</evidence>
<accession>A0A8X6T3V8</accession>